<protein>
    <recommendedName>
        <fullName evidence="10">Urea transporter</fullName>
    </recommendedName>
</protein>
<dbReference type="InterPro" id="IPR001734">
    <property type="entry name" value="Na/solute_symporter"/>
</dbReference>
<feature type="transmembrane region" description="Helical" evidence="7">
    <location>
        <begin position="60"/>
        <end position="81"/>
    </location>
</feature>
<reference evidence="8 9" key="1">
    <citation type="journal article" date="2018" name="Nat. Ecol. Evol.">
        <title>Pezizomycetes genomes reveal the molecular basis of ectomycorrhizal truffle lifestyle.</title>
        <authorList>
            <person name="Murat C."/>
            <person name="Payen T."/>
            <person name="Noel B."/>
            <person name="Kuo A."/>
            <person name="Morin E."/>
            <person name="Chen J."/>
            <person name="Kohler A."/>
            <person name="Krizsan K."/>
            <person name="Balestrini R."/>
            <person name="Da Silva C."/>
            <person name="Montanini B."/>
            <person name="Hainaut M."/>
            <person name="Levati E."/>
            <person name="Barry K.W."/>
            <person name="Belfiori B."/>
            <person name="Cichocki N."/>
            <person name="Clum A."/>
            <person name="Dockter R.B."/>
            <person name="Fauchery L."/>
            <person name="Guy J."/>
            <person name="Iotti M."/>
            <person name="Le Tacon F."/>
            <person name="Lindquist E.A."/>
            <person name="Lipzen A."/>
            <person name="Malagnac F."/>
            <person name="Mello A."/>
            <person name="Molinier V."/>
            <person name="Miyauchi S."/>
            <person name="Poulain J."/>
            <person name="Riccioni C."/>
            <person name="Rubini A."/>
            <person name="Sitrit Y."/>
            <person name="Splivallo R."/>
            <person name="Traeger S."/>
            <person name="Wang M."/>
            <person name="Zifcakova L."/>
            <person name="Wipf D."/>
            <person name="Zambonelli A."/>
            <person name="Paolocci F."/>
            <person name="Nowrousian M."/>
            <person name="Ottonello S."/>
            <person name="Baldrian P."/>
            <person name="Spatafora J.W."/>
            <person name="Henrissat B."/>
            <person name="Nagy L.G."/>
            <person name="Aury J.M."/>
            <person name="Wincker P."/>
            <person name="Grigoriev I.V."/>
            <person name="Bonfante P."/>
            <person name="Martin F.M."/>
        </authorList>
    </citation>
    <scope>NUCLEOTIDE SEQUENCE [LARGE SCALE GENOMIC DNA]</scope>
    <source>
        <strain evidence="8 9">RN42</strain>
    </source>
</reference>
<evidence type="ECO:0000256" key="3">
    <source>
        <dbReference type="ARBA" id="ARBA00022448"/>
    </source>
</evidence>
<feature type="transmembrane region" description="Helical" evidence="7">
    <location>
        <begin position="170"/>
        <end position="193"/>
    </location>
</feature>
<feature type="transmembrane region" description="Helical" evidence="7">
    <location>
        <begin position="291"/>
        <end position="309"/>
    </location>
</feature>
<dbReference type="STRING" id="1160509.A0A3N4I6B3"/>
<keyword evidence="9" id="KW-1185">Reference proteome</keyword>
<evidence type="ECO:0008006" key="10">
    <source>
        <dbReference type="Google" id="ProtNLM"/>
    </source>
</evidence>
<dbReference type="EMBL" id="ML119695">
    <property type="protein sequence ID" value="RPA79711.1"/>
    <property type="molecule type" value="Genomic_DNA"/>
</dbReference>
<dbReference type="Proteomes" id="UP000275078">
    <property type="component" value="Unassembled WGS sequence"/>
</dbReference>
<feature type="transmembrane region" description="Helical" evidence="7">
    <location>
        <begin position="389"/>
        <end position="410"/>
    </location>
</feature>
<gene>
    <name evidence="8" type="ORF">BJ508DRAFT_137641</name>
</gene>
<dbReference type="PANTHER" id="PTHR48086">
    <property type="entry name" value="SODIUM/PROLINE SYMPORTER-RELATED"/>
    <property type="match status" value="1"/>
</dbReference>
<accession>A0A3N4I6B3</accession>
<keyword evidence="5 7" id="KW-1133">Transmembrane helix</keyword>
<organism evidence="8 9">
    <name type="scientific">Ascobolus immersus RN42</name>
    <dbReference type="NCBI Taxonomy" id="1160509"/>
    <lineage>
        <taxon>Eukaryota</taxon>
        <taxon>Fungi</taxon>
        <taxon>Dikarya</taxon>
        <taxon>Ascomycota</taxon>
        <taxon>Pezizomycotina</taxon>
        <taxon>Pezizomycetes</taxon>
        <taxon>Pezizales</taxon>
        <taxon>Ascobolaceae</taxon>
        <taxon>Ascobolus</taxon>
    </lineage>
</organism>
<dbReference type="InterPro" id="IPR050277">
    <property type="entry name" value="Sodium:Solute_Symporter"/>
</dbReference>
<dbReference type="OrthoDB" id="6132759at2759"/>
<evidence type="ECO:0000256" key="4">
    <source>
        <dbReference type="ARBA" id="ARBA00022692"/>
    </source>
</evidence>
<comment type="similarity">
    <text evidence="2">Belongs to the sodium:solute symporter (SSF) (TC 2.A.21) family.</text>
</comment>
<dbReference type="GO" id="GO:0005886">
    <property type="term" value="C:plasma membrane"/>
    <property type="evidence" value="ECO:0007669"/>
    <property type="project" value="TreeGrafter"/>
</dbReference>
<evidence type="ECO:0000256" key="1">
    <source>
        <dbReference type="ARBA" id="ARBA00004141"/>
    </source>
</evidence>
<feature type="transmembrane region" description="Helical" evidence="7">
    <location>
        <begin position="93"/>
        <end position="116"/>
    </location>
</feature>
<keyword evidence="3" id="KW-0813">Transport</keyword>
<proteinExistence type="inferred from homology"/>
<dbReference type="InterPro" id="IPR038377">
    <property type="entry name" value="Na/Glc_symporter_sf"/>
</dbReference>
<evidence type="ECO:0000313" key="9">
    <source>
        <dbReference type="Proteomes" id="UP000275078"/>
    </source>
</evidence>
<dbReference type="Gene3D" id="1.20.1730.10">
    <property type="entry name" value="Sodium/glucose cotransporter"/>
    <property type="match status" value="1"/>
</dbReference>
<dbReference type="PROSITE" id="PS50283">
    <property type="entry name" value="NA_SOLUT_SYMP_3"/>
    <property type="match status" value="1"/>
</dbReference>
<dbReference type="AlphaFoldDB" id="A0A3N4I6B3"/>
<evidence type="ECO:0000256" key="5">
    <source>
        <dbReference type="ARBA" id="ARBA00022989"/>
    </source>
</evidence>
<dbReference type="GO" id="GO:0015606">
    <property type="term" value="F:spermidine transmembrane transporter activity"/>
    <property type="evidence" value="ECO:0007669"/>
    <property type="project" value="TreeGrafter"/>
</dbReference>
<feature type="transmembrane region" description="Helical" evidence="7">
    <location>
        <begin position="20"/>
        <end position="39"/>
    </location>
</feature>
<feature type="transmembrane region" description="Helical" evidence="7">
    <location>
        <begin position="205"/>
        <end position="231"/>
    </location>
</feature>
<dbReference type="PANTHER" id="PTHR48086:SF10">
    <property type="entry name" value="AGR155CP"/>
    <property type="match status" value="1"/>
</dbReference>
<evidence type="ECO:0000256" key="7">
    <source>
        <dbReference type="SAM" id="Phobius"/>
    </source>
</evidence>
<evidence type="ECO:0000313" key="8">
    <source>
        <dbReference type="EMBL" id="RPA79711.1"/>
    </source>
</evidence>
<keyword evidence="6 7" id="KW-0472">Membrane</keyword>
<feature type="transmembrane region" description="Helical" evidence="7">
    <location>
        <begin position="251"/>
        <end position="271"/>
    </location>
</feature>
<feature type="transmembrane region" description="Helical" evidence="7">
    <location>
        <begin position="128"/>
        <end position="150"/>
    </location>
</feature>
<keyword evidence="4 7" id="KW-0812">Transmembrane</keyword>
<evidence type="ECO:0000256" key="2">
    <source>
        <dbReference type="ARBA" id="ARBA00006434"/>
    </source>
</evidence>
<feature type="transmembrane region" description="Helical" evidence="7">
    <location>
        <begin position="348"/>
        <end position="369"/>
    </location>
</feature>
<feature type="transmembrane region" description="Helical" evidence="7">
    <location>
        <begin position="315"/>
        <end position="336"/>
    </location>
</feature>
<evidence type="ECO:0000256" key="6">
    <source>
        <dbReference type="ARBA" id="ARBA00023136"/>
    </source>
</evidence>
<sequence>MGSAILFTYPEISTIAGLQGLFVYALCSAIPIMAFAYLTPIIRRKCPEGFVLTEWVRHRYGPIAGLWLSFLTCATMFLYMIAELGSVKSVVELLTGLNGTVVVIVQVIVTTIYTSLGGFKVSFVTDNIQGTMICGLVIICACAVGTSVKLDKSLIPESELLKPTLLGWQLIWILFIGIVCSDMFLSGFWMRAFAAKTDRDLKLGVSMAAVAIFIVLSLVGSTGLLAVWSGAVTRENGYISFFALLMTLPDWVVGLVIVMVVALSTAVYDSLQSAMVSTASNDLFRNKINLLWIRGLVVLLSVPIVILALRVQSIITIYLISNILATTTMPSLLLGLSSRFYFLRQFDVIFASFGGLFAVFFFGLVYYDGDANAAISLLLLKQGLYGENWSAFGTFVASFLGGLIALALAVGGRLSVQWVMCKRAGTKFDGLDRPVVHDSDRYEVDAASATGEPDQENLK</sequence>
<comment type="subcellular location">
    <subcellularLocation>
        <location evidence="1">Membrane</location>
        <topology evidence="1">Multi-pass membrane protein</topology>
    </subcellularLocation>
</comment>
<name>A0A3N4I6B3_ASCIM</name>